<sequence length="228" mass="24588">MSLTLHYAPDNASLIVRLALEHMGQDYRTCLVDRAARAQEGAAYRALNPHGLIPTLETPDGPIFETAAILLWLDERSPGTLGPEPGAPGRGHHLKWLVFLANTLHPALRMSFYPDKYCPGHEAALRAHMQAETRRHFGAVETAAKGPFFGGDAPSAIDFYLGPLIRWAALYPRARPGDLDLGAFPRLAGLCRALEALAPVQRVLAAEGMTPSAFTAPELPVPPEGSAT</sequence>
<protein>
    <submittedName>
        <fullName evidence="3">Glutathione S-transferase family protein</fullName>
    </submittedName>
</protein>
<name>A0ABW7I665_9RHOB</name>
<dbReference type="InterPro" id="IPR040079">
    <property type="entry name" value="Glutathione_S-Trfase"/>
</dbReference>
<evidence type="ECO:0000313" key="4">
    <source>
        <dbReference type="Proteomes" id="UP001607157"/>
    </source>
</evidence>
<feature type="domain" description="GST C-terminal" evidence="2">
    <location>
        <begin position="86"/>
        <end position="212"/>
    </location>
</feature>
<evidence type="ECO:0000259" key="2">
    <source>
        <dbReference type="PROSITE" id="PS50405"/>
    </source>
</evidence>
<accession>A0ABW7I665</accession>
<dbReference type="InterPro" id="IPR036249">
    <property type="entry name" value="Thioredoxin-like_sf"/>
</dbReference>
<dbReference type="Proteomes" id="UP001607157">
    <property type="component" value="Unassembled WGS sequence"/>
</dbReference>
<evidence type="ECO:0000313" key="3">
    <source>
        <dbReference type="EMBL" id="MFH0253407.1"/>
    </source>
</evidence>
<dbReference type="Gene3D" id="3.40.30.10">
    <property type="entry name" value="Glutaredoxin"/>
    <property type="match status" value="1"/>
</dbReference>
<reference evidence="3 4" key="1">
    <citation type="submission" date="2024-10" db="EMBL/GenBank/DDBJ databases">
        <authorList>
            <person name="Yang X.-N."/>
        </authorList>
    </citation>
    <scope>NUCLEOTIDE SEQUENCE [LARGE SCALE GENOMIC DNA]</scope>
    <source>
        <strain evidence="3 4">CAU 1059</strain>
    </source>
</reference>
<dbReference type="PANTHER" id="PTHR44051:SF8">
    <property type="entry name" value="GLUTATHIONE S-TRANSFERASE GSTA"/>
    <property type="match status" value="1"/>
</dbReference>
<dbReference type="Pfam" id="PF13410">
    <property type="entry name" value="GST_C_2"/>
    <property type="match status" value="1"/>
</dbReference>
<dbReference type="SFLD" id="SFLDG00358">
    <property type="entry name" value="Main_(cytGST)"/>
    <property type="match status" value="1"/>
</dbReference>
<feature type="domain" description="GST N-terminal" evidence="1">
    <location>
        <begin position="1"/>
        <end position="81"/>
    </location>
</feature>
<dbReference type="SUPFAM" id="SSF52833">
    <property type="entry name" value="Thioredoxin-like"/>
    <property type="match status" value="1"/>
</dbReference>
<gene>
    <name evidence="3" type="ORF">ACGRVM_05865</name>
</gene>
<dbReference type="RefSeq" id="WP_377167675.1">
    <property type="nucleotide sequence ID" value="NZ_JBHTJC010000001.1"/>
</dbReference>
<proteinExistence type="predicted"/>
<organism evidence="3 4">
    <name type="scientific">Roseovarius aquimarinus</name>
    <dbReference type="NCBI Taxonomy" id="1229156"/>
    <lineage>
        <taxon>Bacteria</taxon>
        <taxon>Pseudomonadati</taxon>
        <taxon>Pseudomonadota</taxon>
        <taxon>Alphaproteobacteria</taxon>
        <taxon>Rhodobacterales</taxon>
        <taxon>Roseobacteraceae</taxon>
        <taxon>Roseovarius</taxon>
    </lineage>
</organism>
<dbReference type="Pfam" id="PF13409">
    <property type="entry name" value="GST_N_2"/>
    <property type="match status" value="1"/>
</dbReference>
<keyword evidence="4" id="KW-1185">Reference proteome</keyword>
<dbReference type="InterPro" id="IPR004045">
    <property type="entry name" value="Glutathione_S-Trfase_N"/>
</dbReference>
<dbReference type="InterPro" id="IPR010987">
    <property type="entry name" value="Glutathione-S-Trfase_C-like"/>
</dbReference>
<dbReference type="CDD" id="cd03057">
    <property type="entry name" value="GST_N_Beta"/>
    <property type="match status" value="1"/>
</dbReference>
<dbReference type="PANTHER" id="PTHR44051">
    <property type="entry name" value="GLUTATHIONE S-TRANSFERASE-RELATED"/>
    <property type="match status" value="1"/>
</dbReference>
<dbReference type="PROSITE" id="PS50405">
    <property type="entry name" value="GST_CTER"/>
    <property type="match status" value="1"/>
</dbReference>
<comment type="caution">
    <text evidence="3">The sequence shown here is derived from an EMBL/GenBank/DDBJ whole genome shotgun (WGS) entry which is preliminary data.</text>
</comment>
<dbReference type="PROSITE" id="PS50404">
    <property type="entry name" value="GST_NTER"/>
    <property type="match status" value="1"/>
</dbReference>
<dbReference type="SUPFAM" id="SSF47616">
    <property type="entry name" value="GST C-terminal domain-like"/>
    <property type="match status" value="1"/>
</dbReference>
<dbReference type="EMBL" id="JBIHMM010000001">
    <property type="protein sequence ID" value="MFH0253407.1"/>
    <property type="molecule type" value="Genomic_DNA"/>
</dbReference>
<dbReference type="Gene3D" id="1.20.1050.10">
    <property type="match status" value="1"/>
</dbReference>
<dbReference type="InterPro" id="IPR036282">
    <property type="entry name" value="Glutathione-S-Trfase_C_sf"/>
</dbReference>
<evidence type="ECO:0000259" key="1">
    <source>
        <dbReference type="PROSITE" id="PS50404"/>
    </source>
</evidence>
<dbReference type="SFLD" id="SFLDS00019">
    <property type="entry name" value="Glutathione_Transferase_(cytos"/>
    <property type="match status" value="1"/>
</dbReference>